<dbReference type="Pfam" id="PF08402">
    <property type="entry name" value="TOBE_2"/>
    <property type="match status" value="1"/>
</dbReference>
<evidence type="ECO:0000259" key="4">
    <source>
        <dbReference type="PROSITE" id="PS50893"/>
    </source>
</evidence>
<comment type="caution">
    <text evidence="5">The sequence shown here is derived from an EMBL/GenBank/DDBJ whole genome shotgun (WGS) entry which is preliminary data.</text>
</comment>
<dbReference type="InterPro" id="IPR008995">
    <property type="entry name" value="Mo/tungstate-bd_C_term_dom"/>
</dbReference>
<dbReference type="InterPro" id="IPR017871">
    <property type="entry name" value="ABC_transporter-like_CS"/>
</dbReference>
<dbReference type="InterPro" id="IPR003439">
    <property type="entry name" value="ABC_transporter-like_ATP-bd"/>
</dbReference>
<dbReference type="SMART" id="SM00382">
    <property type="entry name" value="AAA"/>
    <property type="match status" value="1"/>
</dbReference>
<dbReference type="PROSITE" id="PS00211">
    <property type="entry name" value="ABC_TRANSPORTER_1"/>
    <property type="match status" value="1"/>
</dbReference>
<dbReference type="InterPro" id="IPR003593">
    <property type="entry name" value="AAA+_ATPase"/>
</dbReference>
<evidence type="ECO:0000256" key="3">
    <source>
        <dbReference type="ARBA" id="ARBA00022840"/>
    </source>
</evidence>
<gene>
    <name evidence="5" type="ORF">F0Q34_17195</name>
</gene>
<evidence type="ECO:0000256" key="2">
    <source>
        <dbReference type="ARBA" id="ARBA00022741"/>
    </source>
</evidence>
<dbReference type="InterPro" id="IPR027417">
    <property type="entry name" value="P-loop_NTPase"/>
</dbReference>
<keyword evidence="1" id="KW-0813">Transport</keyword>
<dbReference type="Gene3D" id="2.40.50.100">
    <property type="match status" value="1"/>
</dbReference>
<dbReference type="PANTHER" id="PTHR42781">
    <property type="entry name" value="SPERMIDINE/PUTRESCINE IMPORT ATP-BINDING PROTEIN POTA"/>
    <property type="match status" value="1"/>
</dbReference>
<proteinExistence type="predicted"/>
<protein>
    <submittedName>
        <fullName evidence="5">ABC transporter ATP-binding protein</fullName>
    </submittedName>
</protein>
<dbReference type="Pfam" id="PF00005">
    <property type="entry name" value="ABC_tran"/>
    <property type="match status" value="1"/>
</dbReference>
<dbReference type="SUPFAM" id="SSF50331">
    <property type="entry name" value="MOP-like"/>
    <property type="match status" value="1"/>
</dbReference>
<dbReference type="InterPro" id="IPR050093">
    <property type="entry name" value="ABC_SmlMolc_Importer"/>
</dbReference>
<accession>A0A5B2TE40</accession>
<dbReference type="Proteomes" id="UP000322110">
    <property type="component" value="Unassembled WGS sequence"/>
</dbReference>
<name>A0A5B2TE40_9PROT</name>
<dbReference type="InterPro" id="IPR013611">
    <property type="entry name" value="Transp-assoc_OB_typ2"/>
</dbReference>
<organism evidence="5 6">
    <name type="scientific">Teichococcus oryzae</name>
    <dbReference type="NCBI Taxonomy" id="1608942"/>
    <lineage>
        <taxon>Bacteria</taxon>
        <taxon>Pseudomonadati</taxon>
        <taxon>Pseudomonadota</taxon>
        <taxon>Alphaproteobacteria</taxon>
        <taxon>Acetobacterales</taxon>
        <taxon>Roseomonadaceae</taxon>
        <taxon>Roseomonas</taxon>
    </lineage>
</organism>
<dbReference type="GO" id="GO:0015697">
    <property type="term" value="P:quaternary ammonium group transport"/>
    <property type="evidence" value="ECO:0007669"/>
    <property type="project" value="UniProtKB-ARBA"/>
</dbReference>
<feature type="domain" description="ABC transporter" evidence="4">
    <location>
        <begin position="7"/>
        <end position="237"/>
    </location>
</feature>
<keyword evidence="3 5" id="KW-0067">ATP-binding</keyword>
<dbReference type="GO" id="GO:0022857">
    <property type="term" value="F:transmembrane transporter activity"/>
    <property type="evidence" value="ECO:0007669"/>
    <property type="project" value="InterPro"/>
</dbReference>
<dbReference type="GO" id="GO:0005524">
    <property type="term" value="F:ATP binding"/>
    <property type="evidence" value="ECO:0007669"/>
    <property type="project" value="UniProtKB-KW"/>
</dbReference>
<sequence length="348" mass="37064">MSEPAGVAIEHVSFGYGATRVLDGVSLDIRKGEFFAFLGPSGSGKTTLLRLVAGFGTPDSGRILIGGRDATRQPPWARNVGLVFQNYALWPHMTVAENVAFGLQRRRVPRAERDRRVRAALDLVGLAQLMDRRPAQLSGGQQQRVAIARTLAIEPEVLLLDEPLSNLDAGLRAGVRAELVELQRRLGLTTILVTHDQEEANAAADRMAVLNDGKVLQVGRPSELYDRPASRFVAGFLGTANLIEGRVDGGAFQAGGARLPLPPGVAAGPAVLALRPQALRLLREGDATLPARVLRAEFLGGHVRYTLEAGEALTLVAEEPHLRGLDPLPPGAPVGVAIDASQATLLRA</sequence>
<reference evidence="5 6" key="1">
    <citation type="journal article" date="2015" name="Int. J. Syst. Evol. Microbiol.">
        <title>Roseomonas oryzae sp. nov., isolated from paddy rhizosphere soil.</title>
        <authorList>
            <person name="Ramaprasad E.V."/>
            <person name="Sasikala Ch."/>
            <person name="Ramana Ch.V."/>
        </authorList>
    </citation>
    <scope>NUCLEOTIDE SEQUENCE [LARGE SCALE GENOMIC DNA]</scope>
    <source>
        <strain evidence="5 6">KCTC 42542</strain>
    </source>
</reference>
<dbReference type="Gene3D" id="3.40.50.300">
    <property type="entry name" value="P-loop containing nucleotide triphosphate hydrolases"/>
    <property type="match status" value="1"/>
</dbReference>
<dbReference type="SUPFAM" id="SSF52540">
    <property type="entry name" value="P-loop containing nucleoside triphosphate hydrolases"/>
    <property type="match status" value="1"/>
</dbReference>
<evidence type="ECO:0000256" key="1">
    <source>
        <dbReference type="ARBA" id="ARBA00022448"/>
    </source>
</evidence>
<dbReference type="EMBL" id="VUKA01000012">
    <property type="protein sequence ID" value="KAA2212050.1"/>
    <property type="molecule type" value="Genomic_DNA"/>
</dbReference>
<dbReference type="RefSeq" id="WP_149813481.1">
    <property type="nucleotide sequence ID" value="NZ_VUKA01000012.1"/>
</dbReference>
<dbReference type="GO" id="GO:0043190">
    <property type="term" value="C:ATP-binding cassette (ABC) transporter complex"/>
    <property type="evidence" value="ECO:0007669"/>
    <property type="project" value="InterPro"/>
</dbReference>
<dbReference type="FunFam" id="3.40.50.300:FF:000425">
    <property type="entry name" value="Probable ABC transporter, ATP-binding subunit"/>
    <property type="match status" value="1"/>
</dbReference>
<dbReference type="OrthoDB" id="9802264at2"/>
<evidence type="ECO:0000313" key="5">
    <source>
        <dbReference type="EMBL" id="KAA2212050.1"/>
    </source>
</evidence>
<evidence type="ECO:0000313" key="6">
    <source>
        <dbReference type="Proteomes" id="UP000322110"/>
    </source>
</evidence>
<keyword evidence="2" id="KW-0547">Nucleotide-binding</keyword>
<dbReference type="GO" id="GO:0016887">
    <property type="term" value="F:ATP hydrolysis activity"/>
    <property type="evidence" value="ECO:0007669"/>
    <property type="project" value="InterPro"/>
</dbReference>
<dbReference type="AlphaFoldDB" id="A0A5B2TE40"/>
<dbReference type="PANTHER" id="PTHR42781:SF4">
    <property type="entry name" value="SPERMIDINE_PUTRESCINE IMPORT ATP-BINDING PROTEIN POTA"/>
    <property type="match status" value="1"/>
</dbReference>
<keyword evidence="6" id="KW-1185">Reference proteome</keyword>
<dbReference type="PROSITE" id="PS50893">
    <property type="entry name" value="ABC_TRANSPORTER_2"/>
    <property type="match status" value="1"/>
</dbReference>